<dbReference type="InterPro" id="IPR027065">
    <property type="entry name" value="Lon_Prtase"/>
</dbReference>
<keyword evidence="1" id="KW-0720">Serine protease</keyword>
<dbReference type="GO" id="GO:0030163">
    <property type="term" value="P:protein catabolic process"/>
    <property type="evidence" value="ECO:0007669"/>
    <property type="project" value="InterPro"/>
</dbReference>
<dbReference type="KEGG" id="hhl:Halha_1429"/>
<dbReference type="AlphaFoldDB" id="L0KAI7"/>
<dbReference type="GO" id="GO:0006508">
    <property type="term" value="P:proteolysis"/>
    <property type="evidence" value="ECO:0007669"/>
    <property type="project" value="UniProtKB-KW"/>
</dbReference>
<name>L0KAI7_HALHC</name>
<organism evidence="5 6">
    <name type="scientific">Halobacteroides halobius (strain ATCC 35273 / DSM 5150 / MD-1)</name>
    <dbReference type="NCBI Taxonomy" id="748449"/>
    <lineage>
        <taxon>Bacteria</taxon>
        <taxon>Bacillati</taxon>
        <taxon>Bacillota</taxon>
        <taxon>Clostridia</taxon>
        <taxon>Halanaerobiales</taxon>
        <taxon>Halobacteroidaceae</taxon>
        <taxon>Halobacteroides</taxon>
    </lineage>
</organism>
<evidence type="ECO:0000313" key="5">
    <source>
        <dbReference type="EMBL" id="AGB41374.1"/>
    </source>
</evidence>
<evidence type="ECO:0000256" key="2">
    <source>
        <dbReference type="SAM" id="Phobius"/>
    </source>
</evidence>
<keyword evidence="6" id="KW-1185">Reference proteome</keyword>
<protein>
    <recommendedName>
        <fullName evidence="1">endopeptidase La</fullName>
        <ecNumber evidence="1">3.4.21.53</ecNumber>
    </recommendedName>
</protein>
<dbReference type="Pfam" id="PF13180">
    <property type="entry name" value="PDZ_2"/>
    <property type="match status" value="1"/>
</dbReference>
<evidence type="ECO:0000259" key="4">
    <source>
        <dbReference type="PROSITE" id="PS51786"/>
    </source>
</evidence>
<dbReference type="SMART" id="SM00228">
    <property type="entry name" value="PDZ"/>
    <property type="match status" value="1"/>
</dbReference>
<gene>
    <name evidence="5" type="ordered locus">Halha_1429</name>
</gene>
<proteinExistence type="inferred from homology"/>
<keyword evidence="2" id="KW-1133">Transmembrane helix</keyword>
<feature type="active site" evidence="1">
    <location>
        <position position="310"/>
    </location>
</feature>
<feature type="transmembrane region" description="Helical" evidence="2">
    <location>
        <begin position="34"/>
        <end position="51"/>
    </location>
</feature>
<keyword evidence="2" id="KW-0812">Transmembrane</keyword>
<dbReference type="InterPro" id="IPR001478">
    <property type="entry name" value="PDZ"/>
</dbReference>
<dbReference type="GO" id="GO:0004176">
    <property type="term" value="F:ATP-dependent peptidase activity"/>
    <property type="evidence" value="ECO:0007669"/>
    <property type="project" value="UniProtKB-UniRule"/>
</dbReference>
<dbReference type="InterPro" id="IPR020568">
    <property type="entry name" value="Ribosomal_Su5_D2-typ_SF"/>
</dbReference>
<accession>L0KAI7</accession>
<feature type="domain" description="PDZ" evidence="3">
    <location>
        <begin position="130"/>
        <end position="216"/>
    </location>
</feature>
<dbReference type="GO" id="GO:0005524">
    <property type="term" value="F:ATP binding"/>
    <property type="evidence" value="ECO:0007669"/>
    <property type="project" value="InterPro"/>
</dbReference>
<evidence type="ECO:0000259" key="3">
    <source>
        <dbReference type="PROSITE" id="PS50106"/>
    </source>
</evidence>
<keyword evidence="1" id="KW-0378">Hydrolase</keyword>
<dbReference type="PROSITE" id="PS51786">
    <property type="entry name" value="LON_PROTEOLYTIC"/>
    <property type="match status" value="1"/>
</dbReference>
<dbReference type="eggNOG" id="COG3480">
    <property type="taxonomic scope" value="Bacteria"/>
</dbReference>
<dbReference type="Gene3D" id="3.30.230.10">
    <property type="match status" value="1"/>
</dbReference>
<feature type="active site" evidence="1">
    <location>
        <position position="265"/>
    </location>
</feature>
<keyword evidence="2" id="KW-0472">Membrane</keyword>
<dbReference type="STRING" id="748449.Halha_1429"/>
<evidence type="ECO:0000313" key="6">
    <source>
        <dbReference type="Proteomes" id="UP000010880"/>
    </source>
</evidence>
<dbReference type="PROSITE" id="PS50106">
    <property type="entry name" value="PDZ"/>
    <property type="match status" value="1"/>
</dbReference>
<dbReference type="Pfam" id="PF05362">
    <property type="entry name" value="Lon_C"/>
    <property type="match status" value="1"/>
</dbReference>
<feature type="domain" description="Lon proteolytic" evidence="4">
    <location>
        <begin position="261"/>
        <end position="358"/>
    </location>
</feature>
<comment type="catalytic activity">
    <reaction evidence="1">
        <text>Hydrolysis of proteins in presence of ATP.</text>
        <dbReference type="EC" id="3.4.21.53"/>
    </reaction>
</comment>
<dbReference type="InterPro" id="IPR014721">
    <property type="entry name" value="Ribsml_uS5_D2-typ_fold_subgr"/>
</dbReference>
<dbReference type="PANTHER" id="PTHR10046">
    <property type="entry name" value="ATP DEPENDENT LON PROTEASE FAMILY MEMBER"/>
    <property type="match status" value="1"/>
</dbReference>
<keyword evidence="1" id="KW-0645">Protease</keyword>
<dbReference type="Proteomes" id="UP000010880">
    <property type="component" value="Chromosome"/>
</dbReference>
<dbReference type="InterPro" id="IPR008269">
    <property type="entry name" value="Lon_proteolytic"/>
</dbReference>
<dbReference type="SUPFAM" id="SSF50156">
    <property type="entry name" value="PDZ domain-like"/>
    <property type="match status" value="1"/>
</dbReference>
<dbReference type="EMBL" id="CP003359">
    <property type="protein sequence ID" value="AGB41374.1"/>
    <property type="molecule type" value="Genomic_DNA"/>
</dbReference>
<dbReference type="SUPFAM" id="SSF54211">
    <property type="entry name" value="Ribosomal protein S5 domain 2-like"/>
    <property type="match status" value="1"/>
</dbReference>
<dbReference type="GO" id="GO:0004252">
    <property type="term" value="F:serine-type endopeptidase activity"/>
    <property type="evidence" value="ECO:0007669"/>
    <property type="project" value="UniProtKB-UniRule"/>
</dbReference>
<sequence>MNIIKRLLSRFFKLIVGKGSEIEMGIDLIKKRSFWIKALIVVVVVGILAVYPSDYYLISPGIAKPLSPMVNIKADTYLQTGKVMLTAVSMKSASLLEYMYVKLFNPDLIELQSKNLLPPNMNMEEYFKFMREMMKESQMKAKAVALEAAGYNPQVSGQGAKITHVLKEGNAKGKLKPGDIIIKVDGEPVGLLTEVVSEIQDRKVGAQVRVTVKRDGVKKTYSIKTKKIQNNADNPSIGVLITSYKREYDFPIKININAGRIGGPSAGSMFALQIFNQLTKKDYTYGLKIAGTGTISLEGKVGRIDGVKQKIAAAKERGAKIFFTPQANAKAAKEMETPEIKIVSVKNFTDIINYLKSLK</sequence>
<dbReference type="EC" id="3.4.21.53" evidence="1"/>
<reference evidence="6" key="1">
    <citation type="submission" date="2012-02" db="EMBL/GenBank/DDBJ databases">
        <title>The complete genome of Halobacteroides halobius DSM 5150.</title>
        <authorList>
            <person name="Lucas S."/>
            <person name="Copeland A."/>
            <person name="Lapidus A."/>
            <person name="Glavina del Rio T."/>
            <person name="Dalin E."/>
            <person name="Tice H."/>
            <person name="Bruce D."/>
            <person name="Goodwin L."/>
            <person name="Pitluck S."/>
            <person name="Peters L."/>
            <person name="Mikhailova N."/>
            <person name="Gu W."/>
            <person name="Kyrpides N."/>
            <person name="Mavromatis K."/>
            <person name="Ivanova N."/>
            <person name="Brettin T."/>
            <person name="Detter J.C."/>
            <person name="Han C."/>
            <person name="Larimer F."/>
            <person name="Land M."/>
            <person name="Hauser L."/>
            <person name="Markowitz V."/>
            <person name="Cheng J.-F."/>
            <person name="Hugenholtz P."/>
            <person name="Woyke T."/>
            <person name="Wu D."/>
            <person name="Tindall B."/>
            <person name="Pomrenke H."/>
            <person name="Brambilla E."/>
            <person name="Klenk H.-P."/>
            <person name="Eisen J.A."/>
        </authorList>
    </citation>
    <scope>NUCLEOTIDE SEQUENCE [LARGE SCALE GENOMIC DNA]</scope>
    <source>
        <strain evidence="6">ATCC 35273 / DSM 5150 / MD-1</strain>
    </source>
</reference>
<evidence type="ECO:0000256" key="1">
    <source>
        <dbReference type="PROSITE-ProRule" id="PRU01122"/>
    </source>
</evidence>
<dbReference type="InterPro" id="IPR036034">
    <property type="entry name" value="PDZ_sf"/>
</dbReference>
<dbReference type="HOGENOM" id="CLU_042037_2_0_9"/>
<comment type="similarity">
    <text evidence="1">Belongs to the peptidase S16 family.</text>
</comment>